<evidence type="ECO:0000313" key="2">
    <source>
        <dbReference type="Proteomes" id="UP001230426"/>
    </source>
</evidence>
<name>A0ABT9QVI1_9ACTN</name>
<dbReference type="EMBL" id="JAUSRB010000001">
    <property type="protein sequence ID" value="MDP9860969.1"/>
    <property type="molecule type" value="Genomic_DNA"/>
</dbReference>
<protein>
    <submittedName>
        <fullName evidence="1">Uncharacterized protein</fullName>
    </submittedName>
</protein>
<evidence type="ECO:0000313" key="1">
    <source>
        <dbReference type="EMBL" id="MDP9860969.1"/>
    </source>
</evidence>
<keyword evidence="2" id="KW-1185">Reference proteome</keyword>
<reference evidence="1 2" key="1">
    <citation type="submission" date="2023-07" db="EMBL/GenBank/DDBJ databases">
        <title>Sequencing the genomes of 1000 actinobacteria strains.</title>
        <authorList>
            <person name="Klenk H.-P."/>
        </authorList>
    </citation>
    <scope>NUCLEOTIDE SEQUENCE [LARGE SCALE GENOMIC DNA]</scope>
    <source>
        <strain evidence="1 2">DSM 44109</strain>
    </source>
</reference>
<sequence length="34" mass="3359">MAEVVAIMTGALRVETGRGAVVTDEGAARAVGLS</sequence>
<dbReference type="Proteomes" id="UP001230426">
    <property type="component" value="Unassembled WGS sequence"/>
</dbReference>
<gene>
    <name evidence="1" type="ORF">J2S55_000228</name>
</gene>
<proteinExistence type="predicted"/>
<comment type="caution">
    <text evidence="1">The sequence shown here is derived from an EMBL/GenBank/DDBJ whole genome shotgun (WGS) entry which is preliminary data.</text>
</comment>
<accession>A0ABT9QVI1</accession>
<organism evidence="1 2">
    <name type="scientific">Streptosporangium brasiliense</name>
    <dbReference type="NCBI Taxonomy" id="47480"/>
    <lineage>
        <taxon>Bacteria</taxon>
        <taxon>Bacillati</taxon>
        <taxon>Actinomycetota</taxon>
        <taxon>Actinomycetes</taxon>
        <taxon>Streptosporangiales</taxon>
        <taxon>Streptosporangiaceae</taxon>
        <taxon>Streptosporangium</taxon>
    </lineage>
</organism>